<dbReference type="InterPro" id="IPR002645">
    <property type="entry name" value="STAS_dom"/>
</dbReference>
<name>A0A1Q4V7J6_9ACTN</name>
<dbReference type="Pfam" id="PF01740">
    <property type="entry name" value="STAS"/>
    <property type="match status" value="1"/>
</dbReference>
<accession>A0A1Q4V7J6</accession>
<dbReference type="EMBL" id="LFBV01000003">
    <property type="protein sequence ID" value="OKH93822.1"/>
    <property type="molecule type" value="Genomic_DNA"/>
</dbReference>
<dbReference type="PROSITE" id="PS50801">
    <property type="entry name" value="STAS"/>
    <property type="match status" value="1"/>
</dbReference>
<protein>
    <recommendedName>
        <fullName evidence="2">STAS domain-containing protein</fullName>
    </recommendedName>
</protein>
<feature type="region of interest" description="Disordered" evidence="1">
    <location>
        <begin position="107"/>
        <end position="132"/>
    </location>
</feature>
<proteinExistence type="predicted"/>
<dbReference type="CDD" id="cd07043">
    <property type="entry name" value="STAS_anti-anti-sigma_factors"/>
    <property type="match status" value="1"/>
</dbReference>
<evidence type="ECO:0000259" key="2">
    <source>
        <dbReference type="PROSITE" id="PS50801"/>
    </source>
</evidence>
<evidence type="ECO:0000256" key="1">
    <source>
        <dbReference type="SAM" id="MobiDB-lite"/>
    </source>
</evidence>
<evidence type="ECO:0000313" key="3">
    <source>
        <dbReference type="EMBL" id="OKH93822.1"/>
    </source>
</evidence>
<dbReference type="InterPro" id="IPR036513">
    <property type="entry name" value="STAS_dom_sf"/>
</dbReference>
<gene>
    <name evidence="3" type="ORF">AB852_13950</name>
</gene>
<sequence length="132" mass="14389">MTPMPHSPFILTVEAGPGTASLHLAGDLDHATSDELVQHADHCLTTRPDLHDLRLDCTALRFCDTMGISALLMIHRKTTARDVRLHLDGPPPFLERILNTTGVRQLFHSPAHPSQQADQAPPGNRTSPEPPG</sequence>
<keyword evidence="4" id="KW-1185">Reference proteome</keyword>
<dbReference type="AlphaFoldDB" id="A0A1Q4V7J6"/>
<dbReference type="Gene3D" id="3.30.750.24">
    <property type="entry name" value="STAS domain"/>
    <property type="match status" value="1"/>
</dbReference>
<comment type="caution">
    <text evidence="3">The sequence shown here is derived from an EMBL/GenBank/DDBJ whole genome shotgun (WGS) entry which is preliminary data.</text>
</comment>
<dbReference type="STRING" id="1048205.AB852_13950"/>
<dbReference type="Proteomes" id="UP000186455">
    <property type="component" value="Unassembled WGS sequence"/>
</dbReference>
<feature type="domain" description="STAS" evidence="2">
    <location>
        <begin position="9"/>
        <end position="103"/>
    </location>
</feature>
<dbReference type="SUPFAM" id="SSF52091">
    <property type="entry name" value="SpoIIaa-like"/>
    <property type="match status" value="1"/>
</dbReference>
<reference evidence="3 4" key="1">
    <citation type="submission" date="2015-06" db="EMBL/GenBank/DDBJ databases">
        <title>Cloning and characterization of the uncialamcin biosynthetic gene cluster.</title>
        <authorList>
            <person name="Yan X."/>
            <person name="Huang T."/>
            <person name="Ge H."/>
            <person name="Shen B."/>
        </authorList>
    </citation>
    <scope>NUCLEOTIDE SEQUENCE [LARGE SCALE GENOMIC DNA]</scope>
    <source>
        <strain evidence="3 4">DCA2648</strain>
    </source>
</reference>
<organism evidence="3 4">
    <name type="scientific">Streptomyces uncialis</name>
    <dbReference type="NCBI Taxonomy" id="1048205"/>
    <lineage>
        <taxon>Bacteria</taxon>
        <taxon>Bacillati</taxon>
        <taxon>Actinomycetota</taxon>
        <taxon>Actinomycetes</taxon>
        <taxon>Kitasatosporales</taxon>
        <taxon>Streptomycetaceae</taxon>
        <taxon>Streptomyces</taxon>
    </lineage>
</organism>
<evidence type="ECO:0000313" key="4">
    <source>
        <dbReference type="Proteomes" id="UP000186455"/>
    </source>
</evidence>